<gene>
    <name evidence="1" type="ORF">BD310DRAFT_356968</name>
</gene>
<sequence>MEIQTLAPKKNTDHRYHCTSRLRNFHTGQIKRQRRIALGGLHLLPDFSEPLISASHLYPFEHLWLIYLAWKRLPRGSISVCSLFEALTRRLEISSITWFPINSTGNAHSSHGTAAWTR</sequence>
<proteinExistence type="predicted"/>
<dbReference type="Proteomes" id="UP000292082">
    <property type="component" value="Unassembled WGS sequence"/>
</dbReference>
<reference evidence="1 2" key="1">
    <citation type="submission" date="2019-01" db="EMBL/GenBank/DDBJ databases">
        <title>Draft genome sequences of three monokaryotic isolates of the white-rot basidiomycete fungus Dichomitus squalens.</title>
        <authorList>
            <consortium name="DOE Joint Genome Institute"/>
            <person name="Lopez S.C."/>
            <person name="Andreopoulos B."/>
            <person name="Pangilinan J."/>
            <person name="Lipzen A."/>
            <person name="Riley R."/>
            <person name="Ahrendt S."/>
            <person name="Ng V."/>
            <person name="Barry K."/>
            <person name="Daum C."/>
            <person name="Grigoriev I.V."/>
            <person name="Hilden K.S."/>
            <person name="Makela M.R."/>
            <person name="de Vries R.P."/>
        </authorList>
    </citation>
    <scope>NUCLEOTIDE SEQUENCE [LARGE SCALE GENOMIC DNA]</scope>
    <source>
        <strain evidence="1 2">CBS 464.89</strain>
    </source>
</reference>
<dbReference type="EMBL" id="ML145108">
    <property type="protein sequence ID" value="TBU60012.1"/>
    <property type="molecule type" value="Genomic_DNA"/>
</dbReference>
<evidence type="ECO:0000313" key="2">
    <source>
        <dbReference type="Proteomes" id="UP000292082"/>
    </source>
</evidence>
<dbReference type="AlphaFoldDB" id="A0A4Q9PYY2"/>
<evidence type="ECO:0000313" key="1">
    <source>
        <dbReference type="EMBL" id="TBU60012.1"/>
    </source>
</evidence>
<name>A0A4Q9PYY2_9APHY</name>
<protein>
    <submittedName>
        <fullName evidence="1">Uncharacterized protein</fullName>
    </submittedName>
</protein>
<accession>A0A4Q9PYY2</accession>
<keyword evidence="2" id="KW-1185">Reference proteome</keyword>
<organism evidence="1 2">
    <name type="scientific">Dichomitus squalens</name>
    <dbReference type="NCBI Taxonomy" id="114155"/>
    <lineage>
        <taxon>Eukaryota</taxon>
        <taxon>Fungi</taxon>
        <taxon>Dikarya</taxon>
        <taxon>Basidiomycota</taxon>
        <taxon>Agaricomycotina</taxon>
        <taxon>Agaricomycetes</taxon>
        <taxon>Polyporales</taxon>
        <taxon>Polyporaceae</taxon>
        <taxon>Dichomitus</taxon>
    </lineage>
</organism>